<dbReference type="OMA" id="SHHACEY"/>
<dbReference type="PaxDb" id="3218-PP1S31_105V6.1"/>
<evidence type="ECO:0008006" key="8">
    <source>
        <dbReference type="Google" id="ProtNLM"/>
    </source>
</evidence>
<evidence type="ECO:0000256" key="1">
    <source>
        <dbReference type="ARBA" id="ARBA00004906"/>
    </source>
</evidence>
<dbReference type="GO" id="GO:0016567">
    <property type="term" value="P:protein ubiquitination"/>
    <property type="evidence" value="ECO:0007669"/>
    <property type="project" value="UniProtKB-UniPathway"/>
</dbReference>
<dbReference type="Gramene" id="Pp3c11_23370V3.1">
    <property type="protein sequence ID" value="Pp3c11_23370V3.1"/>
    <property type="gene ID" value="Pp3c11_23370"/>
</dbReference>
<dbReference type="PROSITE" id="PS50097">
    <property type="entry name" value="BTB"/>
    <property type="match status" value="1"/>
</dbReference>
<dbReference type="SMART" id="SM00225">
    <property type="entry name" value="BTB"/>
    <property type="match status" value="1"/>
</dbReference>
<dbReference type="Gramene" id="Pp3c11_23370V3.4">
    <property type="protein sequence ID" value="Pp3c11_23370V3.4"/>
    <property type="gene ID" value="Pp3c11_23370"/>
</dbReference>
<evidence type="ECO:0000256" key="2">
    <source>
        <dbReference type="ARBA" id="ARBA00022786"/>
    </source>
</evidence>
<dbReference type="EnsemblPlants" id="Pp3c11_23370V3.3">
    <property type="protein sequence ID" value="Pp3c11_23370V3.3"/>
    <property type="gene ID" value="Pp3c11_23370"/>
</dbReference>
<dbReference type="Gene3D" id="3.30.710.10">
    <property type="entry name" value="Potassium Channel Kv1.1, Chain A"/>
    <property type="match status" value="1"/>
</dbReference>
<dbReference type="EnsemblPlants" id="Pp3c11_23370V3.4">
    <property type="protein sequence ID" value="Pp3c11_23370V3.4"/>
    <property type="gene ID" value="Pp3c11_23370"/>
</dbReference>
<dbReference type="Gramene" id="Pp3c11_23370V3.5">
    <property type="protein sequence ID" value="Pp3c11_23370V3.5"/>
    <property type="gene ID" value="Pp3c11_23370"/>
</dbReference>
<comment type="pathway">
    <text evidence="1">Protein modification; protein ubiquitination.</text>
</comment>
<sequence length="835" mass="93681">MTVAFPTPLSMEGSCKGIVVKNVKGRLLRREESYSETFIDSADELAEDDVVLYLKPSHSAKPPTEVYSFEPSALSRNISPTLQRSVQSWCDATGLPTTITMRCAGRVYHLHKFPLVSRSGYFKRVLKDAKDVTIPDDVPGGPDVFELALNFCYGSSILMEPSNIAEICCVAEYLQMTEDYGRANLCERSELYLNQVALQSWEDSLVVLLHCENLAPHAEKMGIFRRCLDAIAFMAGLEILDPVARKVAPIKNRDLHCWSTNSRECSHLHWCIQDLVALPPNLFVKLVLALRREGMQESNVGQVITAFADRWIFDSGVDTVLVQRGNDKCWVLEPQVKPEISVLIEAVVRVLPLEHYVVPTGFLFCLLRRGLSCALHDDCRIQLETRIALQFEHATLQDLLLPTKKEKENGCVFMNEVDSMERILKLFLTRFRGYDDARLADMSMLTAIGKLWDDYLSEIAFDSNIAPSRFAELIERIPAYMRVMHDHVYRAIHAYLKAHPNCTQEERMVVCRTLNCQKLSLEACTHAVQNDLMPLRLIVQAMFMQQLQTGSVLASHIESASQSFRTEPHSFTRSILPDTTSSFFYPSAGNSSSHHACEYPQESFRSAGSSFRDNDLYIDDLMYAASQKIAVKEMSNSARAAPVVPPKVDYQVTESRLRNLEAELSRMRKVLSQNVPEHQSYDPAHLQTKASTSMSSTAHQLRAGITVETVKNCSQNANVVAVEGVESGMGNCGPMGCLAQMKPMNRTGGLFAKTLQKLRFPSFGKSKWGVKCKDPVISAPIVESLERASLKHCPPREALRFESEAGRYVGRIDSMPRPVSSHAVKPHHVRHKSIS</sequence>
<keyword evidence="2" id="KW-0833">Ubl conjugation pathway</keyword>
<dbReference type="KEGG" id="ppp:112288902"/>
<dbReference type="PANTHER" id="PTHR32370">
    <property type="entry name" value="OS12G0117600 PROTEIN"/>
    <property type="match status" value="1"/>
</dbReference>
<dbReference type="InterPro" id="IPR011333">
    <property type="entry name" value="SKP1/BTB/POZ_sf"/>
</dbReference>
<dbReference type="PROSITE" id="PS51649">
    <property type="entry name" value="NPH3"/>
    <property type="match status" value="1"/>
</dbReference>
<protein>
    <recommendedName>
        <fullName evidence="8">NPH3 domain-containing protein</fullName>
    </recommendedName>
</protein>
<dbReference type="UniPathway" id="UPA00143"/>
<dbReference type="FunCoup" id="A0A2K1JVY7">
    <property type="interactions" value="9"/>
</dbReference>
<dbReference type="EMBL" id="ABEU02000011">
    <property type="protein sequence ID" value="PNR45684.1"/>
    <property type="molecule type" value="Genomic_DNA"/>
</dbReference>
<dbReference type="Pfam" id="PF00651">
    <property type="entry name" value="BTB"/>
    <property type="match status" value="1"/>
</dbReference>
<dbReference type="OrthoDB" id="624345at2759"/>
<evidence type="ECO:0000259" key="3">
    <source>
        <dbReference type="PROSITE" id="PS50097"/>
    </source>
</evidence>
<dbReference type="InterPro" id="IPR043454">
    <property type="entry name" value="NPH3/RPT2-like"/>
</dbReference>
<dbReference type="AlphaFoldDB" id="A0A2K1JVY7"/>
<gene>
    <name evidence="6" type="primary">LOC112288902</name>
    <name evidence="5" type="ORF">PHYPA_015455</name>
</gene>
<feature type="domain" description="BTB" evidence="3">
    <location>
        <begin position="97"/>
        <end position="161"/>
    </location>
</feature>
<reference evidence="5 7" key="1">
    <citation type="journal article" date="2008" name="Science">
        <title>The Physcomitrella genome reveals evolutionary insights into the conquest of land by plants.</title>
        <authorList>
            <person name="Rensing S."/>
            <person name="Lang D."/>
            <person name="Zimmer A."/>
            <person name="Terry A."/>
            <person name="Salamov A."/>
            <person name="Shapiro H."/>
            <person name="Nishiyama T."/>
            <person name="Perroud P.-F."/>
            <person name="Lindquist E."/>
            <person name="Kamisugi Y."/>
            <person name="Tanahashi T."/>
            <person name="Sakakibara K."/>
            <person name="Fujita T."/>
            <person name="Oishi K."/>
            <person name="Shin-I T."/>
            <person name="Kuroki Y."/>
            <person name="Toyoda A."/>
            <person name="Suzuki Y."/>
            <person name="Hashimoto A."/>
            <person name="Yamaguchi K."/>
            <person name="Sugano A."/>
            <person name="Kohara Y."/>
            <person name="Fujiyama A."/>
            <person name="Anterola A."/>
            <person name="Aoki S."/>
            <person name="Ashton N."/>
            <person name="Barbazuk W.B."/>
            <person name="Barker E."/>
            <person name="Bennetzen J."/>
            <person name="Bezanilla M."/>
            <person name="Blankenship R."/>
            <person name="Cho S.H."/>
            <person name="Dutcher S."/>
            <person name="Estelle M."/>
            <person name="Fawcett J.A."/>
            <person name="Gundlach H."/>
            <person name="Hanada K."/>
            <person name="Heyl A."/>
            <person name="Hicks K.A."/>
            <person name="Hugh J."/>
            <person name="Lohr M."/>
            <person name="Mayer K."/>
            <person name="Melkozernov A."/>
            <person name="Murata T."/>
            <person name="Nelson D."/>
            <person name="Pils B."/>
            <person name="Prigge M."/>
            <person name="Reiss B."/>
            <person name="Renner T."/>
            <person name="Rombauts S."/>
            <person name="Rushton P."/>
            <person name="Sanderfoot A."/>
            <person name="Schween G."/>
            <person name="Shiu S.-H."/>
            <person name="Stueber K."/>
            <person name="Theodoulou F.L."/>
            <person name="Tu H."/>
            <person name="Van de Peer Y."/>
            <person name="Verrier P.J."/>
            <person name="Waters E."/>
            <person name="Wood A."/>
            <person name="Yang L."/>
            <person name="Cove D."/>
            <person name="Cuming A."/>
            <person name="Hasebe M."/>
            <person name="Lucas S."/>
            <person name="Mishler D.B."/>
            <person name="Reski R."/>
            <person name="Grigoriev I."/>
            <person name="Quatrano R.S."/>
            <person name="Boore J.L."/>
        </authorList>
    </citation>
    <scope>NUCLEOTIDE SEQUENCE [LARGE SCALE GENOMIC DNA]</scope>
    <source>
        <strain evidence="6 7">cv. Gransden 2004</strain>
    </source>
</reference>
<accession>A0A2K1JVY7</accession>
<reference evidence="6" key="3">
    <citation type="submission" date="2020-12" db="UniProtKB">
        <authorList>
            <consortium name="EnsemblPlants"/>
        </authorList>
    </citation>
    <scope>IDENTIFICATION</scope>
</reference>
<dbReference type="EnsemblPlants" id="Pp3c11_23370V3.2">
    <property type="protein sequence ID" value="Pp3c11_23370V3.2"/>
    <property type="gene ID" value="Pp3c11_23370"/>
</dbReference>
<dbReference type="GeneID" id="112288902"/>
<feature type="domain" description="NPH3" evidence="4">
    <location>
        <begin position="269"/>
        <end position="548"/>
    </location>
</feature>
<proteinExistence type="predicted"/>
<dbReference type="EnsemblPlants" id="Pp3c11_23370V3.5">
    <property type="protein sequence ID" value="Pp3c11_23370V3.5"/>
    <property type="gene ID" value="Pp3c11_23370"/>
</dbReference>
<dbReference type="RefSeq" id="XP_024389396.1">
    <property type="nucleotide sequence ID" value="XM_024533628.2"/>
</dbReference>
<dbReference type="Pfam" id="PF03000">
    <property type="entry name" value="NPH3"/>
    <property type="match status" value="1"/>
</dbReference>
<dbReference type="SUPFAM" id="SSF54695">
    <property type="entry name" value="POZ domain"/>
    <property type="match status" value="1"/>
</dbReference>
<reference evidence="5 7" key="2">
    <citation type="journal article" date="2018" name="Plant J.">
        <title>The Physcomitrella patens chromosome-scale assembly reveals moss genome structure and evolution.</title>
        <authorList>
            <person name="Lang D."/>
            <person name="Ullrich K.K."/>
            <person name="Murat F."/>
            <person name="Fuchs J."/>
            <person name="Jenkins J."/>
            <person name="Haas F.B."/>
            <person name="Piednoel M."/>
            <person name="Gundlach H."/>
            <person name="Van Bel M."/>
            <person name="Meyberg R."/>
            <person name="Vives C."/>
            <person name="Morata J."/>
            <person name="Symeonidi A."/>
            <person name="Hiss M."/>
            <person name="Muchero W."/>
            <person name="Kamisugi Y."/>
            <person name="Saleh O."/>
            <person name="Blanc G."/>
            <person name="Decker E.L."/>
            <person name="van Gessel N."/>
            <person name="Grimwood J."/>
            <person name="Hayes R.D."/>
            <person name="Graham S.W."/>
            <person name="Gunter L.E."/>
            <person name="McDaniel S.F."/>
            <person name="Hoernstein S.N.W."/>
            <person name="Larsson A."/>
            <person name="Li F.W."/>
            <person name="Perroud P.F."/>
            <person name="Phillips J."/>
            <person name="Ranjan P."/>
            <person name="Rokshar D.S."/>
            <person name="Rothfels C.J."/>
            <person name="Schneider L."/>
            <person name="Shu S."/>
            <person name="Stevenson D.W."/>
            <person name="Thummler F."/>
            <person name="Tillich M."/>
            <person name="Villarreal Aguilar J.C."/>
            <person name="Widiez T."/>
            <person name="Wong G.K."/>
            <person name="Wymore A."/>
            <person name="Zhang Y."/>
            <person name="Zimmer A.D."/>
            <person name="Quatrano R.S."/>
            <person name="Mayer K.F.X."/>
            <person name="Goodstein D."/>
            <person name="Casacuberta J.M."/>
            <person name="Vandepoele K."/>
            <person name="Reski R."/>
            <person name="Cuming A.C."/>
            <person name="Tuskan G.A."/>
            <person name="Maumus F."/>
            <person name="Salse J."/>
            <person name="Schmutz J."/>
            <person name="Rensing S.A."/>
        </authorList>
    </citation>
    <scope>NUCLEOTIDE SEQUENCE [LARGE SCALE GENOMIC DNA]</scope>
    <source>
        <strain evidence="6 7">cv. Gransden 2004</strain>
    </source>
</reference>
<evidence type="ECO:0000313" key="6">
    <source>
        <dbReference type="EnsemblPlants" id="Pp3c11_23370V3.1"/>
    </source>
</evidence>
<dbReference type="Gramene" id="Pp3c11_23370V3.3">
    <property type="protein sequence ID" value="Pp3c11_23370V3.3"/>
    <property type="gene ID" value="Pp3c11_23370"/>
</dbReference>
<name>A0A2K1JVY7_PHYPA</name>
<dbReference type="InterPro" id="IPR027356">
    <property type="entry name" value="NPH3_dom"/>
</dbReference>
<evidence type="ECO:0000313" key="5">
    <source>
        <dbReference type="EMBL" id="PNR45684.1"/>
    </source>
</evidence>
<dbReference type="InterPro" id="IPR000210">
    <property type="entry name" value="BTB/POZ_dom"/>
</dbReference>
<evidence type="ECO:0000259" key="4">
    <source>
        <dbReference type="PROSITE" id="PS51649"/>
    </source>
</evidence>
<dbReference type="EnsemblPlants" id="Pp3c11_23370V3.1">
    <property type="protein sequence ID" value="Pp3c11_23370V3.1"/>
    <property type="gene ID" value="Pp3c11_23370"/>
</dbReference>
<organism evidence="5">
    <name type="scientific">Physcomitrium patens</name>
    <name type="common">Spreading-leaved earth moss</name>
    <name type="synonym">Physcomitrella patens</name>
    <dbReference type="NCBI Taxonomy" id="3218"/>
    <lineage>
        <taxon>Eukaryota</taxon>
        <taxon>Viridiplantae</taxon>
        <taxon>Streptophyta</taxon>
        <taxon>Embryophyta</taxon>
        <taxon>Bryophyta</taxon>
        <taxon>Bryophytina</taxon>
        <taxon>Bryopsida</taxon>
        <taxon>Funariidae</taxon>
        <taxon>Funariales</taxon>
        <taxon>Funariaceae</taxon>
        <taxon>Physcomitrium</taxon>
    </lineage>
</organism>
<evidence type="ECO:0000313" key="7">
    <source>
        <dbReference type="Proteomes" id="UP000006727"/>
    </source>
</evidence>
<dbReference type="Gramene" id="Pp3c11_23370V3.2">
    <property type="protein sequence ID" value="Pp3c11_23370V3.2"/>
    <property type="gene ID" value="Pp3c11_23370"/>
</dbReference>
<dbReference type="Proteomes" id="UP000006727">
    <property type="component" value="Chromosome 11"/>
</dbReference>
<keyword evidence="7" id="KW-1185">Reference proteome</keyword>